<evidence type="ECO:0000256" key="6">
    <source>
        <dbReference type="HAMAP-Rule" id="MF_00031"/>
    </source>
</evidence>
<organism evidence="8 9">
    <name type="scientific">Ferroacidibacillus organovorans</name>
    <dbReference type="NCBI Taxonomy" id="1765683"/>
    <lineage>
        <taxon>Bacteria</taxon>
        <taxon>Bacillati</taxon>
        <taxon>Bacillota</taxon>
        <taxon>Bacilli</taxon>
        <taxon>Bacillales</taxon>
        <taxon>Alicyclobacillaceae</taxon>
        <taxon>Ferroacidibacillus</taxon>
    </lineage>
</organism>
<dbReference type="Proteomes" id="UP000190229">
    <property type="component" value="Unassembled WGS sequence"/>
</dbReference>
<dbReference type="InterPro" id="IPR036267">
    <property type="entry name" value="RuvA_C_sf"/>
</dbReference>
<dbReference type="Gene3D" id="2.40.50.140">
    <property type="entry name" value="Nucleic acid-binding proteins"/>
    <property type="match status" value="1"/>
</dbReference>
<dbReference type="GO" id="GO:0005524">
    <property type="term" value="F:ATP binding"/>
    <property type="evidence" value="ECO:0007669"/>
    <property type="project" value="InterPro"/>
</dbReference>
<dbReference type="SMART" id="SM00278">
    <property type="entry name" value="HhH1"/>
    <property type="match status" value="2"/>
</dbReference>
<dbReference type="Gene3D" id="1.10.150.20">
    <property type="entry name" value="5' to 3' exonuclease, C-terminal subdomain"/>
    <property type="match status" value="1"/>
</dbReference>
<evidence type="ECO:0000313" key="8">
    <source>
        <dbReference type="EMBL" id="OPG15943.1"/>
    </source>
</evidence>
<dbReference type="InterPro" id="IPR013849">
    <property type="entry name" value="DNA_helicase_Holl-junc_RuvA_I"/>
</dbReference>
<feature type="domain" description="Helix-hairpin-helix DNA-binding motif class 1" evidence="7">
    <location>
        <begin position="107"/>
        <end position="126"/>
    </location>
</feature>
<feature type="domain" description="Helix-hairpin-helix DNA-binding motif class 1" evidence="7">
    <location>
        <begin position="72"/>
        <end position="91"/>
    </location>
</feature>
<keyword evidence="4 6" id="KW-0233">DNA recombination</keyword>
<dbReference type="GO" id="GO:0009379">
    <property type="term" value="C:Holliday junction helicase complex"/>
    <property type="evidence" value="ECO:0007669"/>
    <property type="project" value="InterPro"/>
</dbReference>
<feature type="region of interest" description="Domain III" evidence="6">
    <location>
        <begin position="153"/>
        <end position="208"/>
    </location>
</feature>
<dbReference type="InterPro" id="IPR003583">
    <property type="entry name" value="Hlx-hairpin-Hlx_DNA-bd_motif"/>
</dbReference>
<comment type="caution">
    <text evidence="8">The sequence shown here is derived from an EMBL/GenBank/DDBJ whole genome shotgun (WGS) entry which is preliminary data.</text>
</comment>
<dbReference type="Pfam" id="PF01330">
    <property type="entry name" value="RuvA_N"/>
    <property type="match status" value="1"/>
</dbReference>
<sequence>MIAHLFGTISERETDAVVLDVAGVGYRVYMPKRVLDTLAVDAMQKLYTVHHVREDAMTLYGFMERMDRELFLRLQTVTGIGPRLALQMMSHMATGDIVHAMIHEQTKALTAVPGVGAKVAGRIVLELKDKVNDLQDGAERAQMRNDRVTTDPSQAGFYAELSAALAALGYAEREIERVLLQHIHAWEALPLQDALKAALRVLSERGVR</sequence>
<keyword evidence="5 6" id="KW-0234">DNA repair</keyword>
<evidence type="ECO:0000256" key="1">
    <source>
        <dbReference type="ARBA" id="ARBA00022490"/>
    </source>
</evidence>
<gene>
    <name evidence="6" type="primary">ruvA</name>
    <name evidence="8" type="ORF">B2M26_10130</name>
</gene>
<protein>
    <recommendedName>
        <fullName evidence="6">Holliday junction branch migration complex subunit RuvA</fullName>
    </recommendedName>
</protein>
<evidence type="ECO:0000313" key="9">
    <source>
        <dbReference type="Proteomes" id="UP000190229"/>
    </source>
</evidence>
<dbReference type="InterPro" id="IPR010994">
    <property type="entry name" value="RuvA_2-like"/>
</dbReference>
<comment type="subunit">
    <text evidence="6">Homotetramer. Forms an RuvA(8)-RuvB(12)-Holliday junction (HJ) complex. HJ DNA is sandwiched between 2 RuvA tetramers; dsDNA enters through RuvA and exits via RuvB. An RuvB hexamer assembles on each DNA strand where it exits the tetramer. Each RuvB hexamer is contacted by two RuvA subunits (via domain III) on 2 adjacent RuvB subunits; this complex drives branch migration. In the full resolvosome a probable DNA-RuvA(4)-RuvB(12)-RuvC(2) complex forms which resolves the HJ.</text>
</comment>
<accession>A0A1V4ESM8</accession>
<comment type="function">
    <text evidence="6">The RuvA-RuvB-RuvC complex processes Holliday junction (HJ) DNA during genetic recombination and DNA repair, while the RuvA-RuvB complex plays an important role in the rescue of blocked DNA replication forks via replication fork reversal (RFR). RuvA specifically binds to HJ cruciform DNA, conferring on it an open structure. The RuvB hexamer acts as an ATP-dependent pump, pulling dsDNA into and through the RuvAB complex. HJ branch migration allows RuvC to scan DNA until it finds its consensus sequence, where it cleaves and resolves the cruciform DNA.</text>
</comment>
<dbReference type="GO" id="GO:0000400">
    <property type="term" value="F:four-way junction DNA binding"/>
    <property type="evidence" value="ECO:0007669"/>
    <property type="project" value="UniProtKB-UniRule"/>
</dbReference>
<comment type="subcellular location">
    <subcellularLocation>
        <location evidence="6">Cytoplasm</location>
    </subcellularLocation>
</comment>
<reference evidence="8 9" key="1">
    <citation type="submission" date="2017-02" db="EMBL/GenBank/DDBJ databases">
        <title>Draft genome of Acidibacillus ferrooxidans Huett2.</title>
        <authorList>
            <person name="Schopf S."/>
        </authorList>
    </citation>
    <scope>NUCLEOTIDE SEQUENCE [LARGE SCALE GENOMIC DNA]</scope>
    <source>
        <strain evidence="8 9">Huett2</strain>
    </source>
</reference>
<evidence type="ECO:0000256" key="4">
    <source>
        <dbReference type="ARBA" id="ARBA00023172"/>
    </source>
</evidence>
<keyword evidence="1 6" id="KW-0963">Cytoplasm</keyword>
<dbReference type="HAMAP" id="MF_00031">
    <property type="entry name" value="DNA_HJ_migration_RuvA"/>
    <property type="match status" value="1"/>
</dbReference>
<dbReference type="Pfam" id="PF07499">
    <property type="entry name" value="RuvA_C"/>
    <property type="match status" value="1"/>
</dbReference>
<dbReference type="InterPro" id="IPR000085">
    <property type="entry name" value="RuvA"/>
</dbReference>
<dbReference type="EMBL" id="MWPS01000026">
    <property type="protein sequence ID" value="OPG15943.1"/>
    <property type="molecule type" value="Genomic_DNA"/>
</dbReference>
<comment type="domain">
    <text evidence="6">Has three domains with a flexible linker between the domains II and III and assumes an 'L' shape. Domain III is highly mobile and contacts RuvB.</text>
</comment>
<keyword evidence="9" id="KW-1185">Reference proteome</keyword>
<dbReference type="GO" id="GO:0006310">
    <property type="term" value="P:DNA recombination"/>
    <property type="evidence" value="ECO:0007669"/>
    <property type="project" value="UniProtKB-UniRule"/>
</dbReference>
<dbReference type="AlphaFoldDB" id="A0A1V4ESM8"/>
<dbReference type="GO" id="GO:0009378">
    <property type="term" value="F:four-way junction helicase activity"/>
    <property type="evidence" value="ECO:0007669"/>
    <property type="project" value="InterPro"/>
</dbReference>
<evidence type="ECO:0000256" key="5">
    <source>
        <dbReference type="ARBA" id="ARBA00023204"/>
    </source>
</evidence>
<comment type="caution">
    <text evidence="6">Lacks conserved residue(s) required for the propagation of feature annotation.</text>
</comment>
<dbReference type="SUPFAM" id="SSF46929">
    <property type="entry name" value="DNA helicase RuvA subunit, C-terminal domain"/>
    <property type="match status" value="1"/>
</dbReference>
<dbReference type="RefSeq" id="WP_079290956.1">
    <property type="nucleotide sequence ID" value="NZ_MWPS01000026.1"/>
</dbReference>
<dbReference type="SUPFAM" id="SSF50249">
    <property type="entry name" value="Nucleic acid-binding proteins"/>
    <property type="match status" value="1"/>
</dbReference>
<keyword evidence="2 6" id="KW-0227">DNA damage</keyword>
<proteinExistence type="inferred from homology"/>
<keyword evidence="3 6" id="KW-0238">DNA-binding</keyword>
<dbReference type="InterPro" id="IPR011114">
    <property type="entry name" value="RuvA_C"/>
</dbReference>
<dbReference type="NCBIfam" id="TIGR00084">
    <property type="entry name" value="ruvA"/>
    <property type="match status" value="1"/>
</dbReference>
<dbReference type="SUPFAM" id="SSF47781">
    <property type="entry name" value="RuvA domain 2-like"/>
    <property type="match status" value="1"/>
</dbReference>
<dbReference type="InterPro" id="IPR012340">
    <property type="entry name" value="NA-bd_OB-fold"/>
</dbReference>
<dbReference type="GO" id="GO:0006281">
    <property type="term" value="P:DNA repair"/>
    <property type="evidence" value="ECO:0007669"/>
    <property type="project" value="UniProtKB-UniRule"/>
</dbReference>
<comment type="similarity">
    <text evidence="6">Belongs to the RuvA family.</text>
</comment>
<evidence type="ECO:0000256" key="3">
    <source>
        <dbReference type="ARBA" id="ARBA00023125"/>
    </source>
</evidence>
<evidence type="ECO:0000256" key="2">
    <source>
        <dbReference type="ARBA" id="ARBA00022763"/>
    </source>
</evidence>
<dbReference type="GO" id="GO:0005737">
    <property type="term" value="C:cytoplasm"/>
    <property type="evidence" value="ECO:0007669"/>
    <property type="project" value="UniProtKB-SubCell"/>
</dbReference>
<evidence type="ECO:0000259" key="7">
    <source>
        <dbReference type="SMART" id="SM00278"/>
    </source>
</evidence>
<dbReference type="Pfam" id="PF14520">
    <property type="entry name" value="HHH_5"/>
    <property type="match status" value="1"/>
</dbReference>
<name>A0A1V4ESM8_9BACL</name>
<dbReference type="GO" id="GO:0048476">
    <property type="term" value="C:Holliday junction resolvase complex"/>
    <property type="evidence" value="ECO:0007669"/>
    <property type="project" value="UniProtKB-UniRule"/>
</dbReference>